<evidence type="ECO:0000256" key="18">
    <source>
        <dbReference type="ARBA" id="ARBA00034430"/>
    </source>
</evidence>
<gene>
    <name evidence="23" type="ORF">ACEWY4_006613</name>
</gene>
<feature type="compositionally biased region" description="Low complexity" evidence="20">
    <location>
        <begin position="824"/>
        <end position="837"/>
    </location>
</feature>
<dbReference type="SUPFAM" id="SSF54695">
    <property type="entry name" value="POZ domain"/>
    <property type="match status" value="1"/>
</dbReference>
<keyword evidence="16" id="KW-0966">Cell projection</keyword>
<proteinExistence type="predicted"/>
<comment type="caution">
    <text evidence="23">The sequence shown here is derived from an EMBL/GenBank/DDBJ whole genome shotgun (WGS) entry which is preliminary data.</text>
</comment>
<evidence type="ECO:0000256" key="12">
    <source>
        <dbReference type="ARBA" id="ARBA00022958"/>
    </source>
</evidence>
<feature type="region of interest" description="Disordered" evidence="20">
    <location>
        <begin position="791"/>
        <end position="925"/>
    </location>
</feature>
<evidence type="ECO:0000256" key="14">
    <source>
        <dbReference type="ARBA" id="ARBA00023065"/>
    </source>
</evidence>
<dbReference type="SUPFAM" id="SSF81324">
    <property type="entry name" value="Voltage-gated potassium channels"/>
    <property type="match status" value="1"/>
</dbReference>
<dbReference type="Pfam" id="PF02214">
    <property type="entry name" value="BTB_2"/>
    <property type="match status" value="1"/>
</dbReference>
<keyword evidence="13 21" id="KW-1133">Transmembrane helix</keyword>
<evidence type="ECO:0000256" key="15">
    <source>
        <dbReference type="ARBA" id="ARBA00023136"/>
    </source>
</evidence>
<evidence type="ECO:0000256" key="16">
    <source>
        <dbReference type="ARBA" id="ARBA00023273"/>
    </source>
</evidence>
<feature type="region of interest" description="Disordered" evidence="20">
    <location>
        <begin position="742"/>
        <end position="764"/>
    </location>
</feature>
<dbReference type="InterPro" id="IPR027359">
    <property type="entry name" value="Volt_channel_dom_sf"/>
</dbReference>
<keyword evidence="17" id="KW-0407">Ion channel</keyword>
<feature type="transmembrane region" description="Helical" evidence="21">
    <location>
        <begin position="329"/>
        <end position="350"/>
    </location>
</feature>
<dbReference type="EMBL" id="JBHFQA010000006">
    <property type="protein sequence ID" value="KAL2097406.1"/>
    <property type="molecule type" value="Genomic_DNA"/>
</dbReference>
<dbReference type="PANTHER" id="PTHR11537:SF280">
    <property type="entry name" value="POTASSIUM VOLTAGE-GATED CHANNEL SUBFAMILY B MEMBER 2"/>
    <property type="match status" value="1"/>
</dbReference>
<evidence type="ECO:0000313" key="23">
    <source>
        <dbReference type="EMBL" id="KAL2097406.1"/>
    </source>
</evidence>
<feature type="transmembrane region" description="Helical" evidence="21">
    <location>
        <begin position="432"/>
        <end position="452"/>
    </location>
</feature>
<evidence type="ECO:0000256" key="19">
    <source>
        <dbReference type="SAM" id="Coils"/>
    </source>
</evidence>
<dbReference type="GO" id="GO:0005886">
    <property type="term" value="C:plasma membrane"/>
    <property type="evidence" value="ECO:0007669"/>
    <property type="project" value="UniProtKB-SubCell"/>
</dbReference>
<dbReference type="GO" id="GO:0043204">
    <property type="term" value="C:perikaryon"/>
    <property type="evidence" value="ECO:0007669"/>
    <property type="project" value="UniProtKB-SubCell"/>
</dbReference>
<evidence type="ECO:0000256" key="9">
    <source>
        <dbReference type="ARBA" id="ARBA00022692"/>
    </source>
</evidence>
<keyword evidence="5" id="KW-0813">Transport</keyword>
<evidence type="ECO:0000256" key="17">
    <source>
        <dbReference type="ARBA" id="ARBA00023303"/>
    </source>
</evidence>
<evidence type="ECO:0000256" key="21">
    <source>
        <dbReference type="SAM" id="Phobius"/>
    </source>
</evidence>
<evidence type="ECO:0000313" key="24">
    <source>
        <dbReference type="Proteomes" id="UP001591681"/>
    </source>
</evidence>
<organism evidence="23 24">
    <name type="scientific">Coilia grayii</name>
    <name type="common">Gray's grenadier anchovy</name>
    <dbReference type="NCBI Taxonomy" id="363190"/>
    <lineage>
        <taxon>Eukaryota</taxon>
        <taxon>Metazoa</taxon>
        <taxon>Chordata</taxon>
        <taxon>Craniata</taxon>
        <taxon>Vertebrata</taxon>
        <taxon>Euteleostomi</taxon>
        <taxon>Actinopterygii</taxon>
        <taxon>Neopterygii</taxon>
        <taxon>Teleostei</taxon>
        <taxon>Clupei</taxon>
        <taxon>Clupeiformes</taxon>
        <taxon>Clupeoidei</taxon>
        <taxon>Engraulidae</taxon>
        <taxon>Coilinae</taxon>
        <taxon>Coilia</taxon>
    </lineage>
</organism>
<protein>
    <recommendedName>
        <fullName evidence="22">BTB domain-containing protein</fullName>
    </recommendedName>
</protein>
<dbReference type="PANTHER" id="PTHR11537">
    <property type="entry name" value="VOLTAGE-GATED POTASSIUM CHANNEL"/>
    <property type="match status" value="1"/>
</dbReference>
<feature type="transmembrane region" description="Helical" evidence="21">
    <location>
        <begin position="288"/>
        <end position="309"/>
    </location>
</feature>
<dbReference type="Gene3D" id="1.10.287.70">
    <property type="match status" value="1"/>
</dbReference>
<dbReference type="Gene3D" id="1.20.120.350">
    <property type="entry name" value="Voltage-gated potassium channels. Chain C"/>
    <property type="match status" value="1"/>
</dbReference>
<dbReference type="InterPro" id="IPR005821">
    <property type="entry name" value="Ion_trans_dom"/>
</dbReference>
<comment type="subcellular location">
    <subcellularLocation>
        <location evidence="2">Cell membrane</location>
    </subcellularLocation>
    <subcellularLocation>
        <location evidence="3">Cell projection</location>
        <location evidence="3">Dendrite</location>
    </subcellularLocation>
    <subcellularLocation>
        <location evidence="1">Membrane</location>
        <topology evidence="1">Multi-pass membrane protein</topology>
    </subcellularLocation>
    <subcellularLocation>
        <location evidence="4">Perikaryon</location>
    </subcellularLocation>
</comment>
<feature type="transmembrane region" description="Helical" evidence="21">
    <location>
        <begin position="464"/>
        <end position="481"/>
    </location>
</feature>
<dbReference type="AlphaFoldDB" id="A0ABD1KDX4"/>
<keyword evidence="11" id="KW-0851">Voltage-gated channel</keyword>
<keyword evidence="15 21" id="KW-0472">Membrane</keyword>
<keyword evidence="7" id="KW-0633">Potassium transport</keyword>
<dbReference type="FunFam" id="1.10.287.70:FF:000034">
    <property type="entry name" value="Potassium voltage-gated channel subfamily B member"/>
    <property type="match status" value="1"/>
</dbReference>
<keyword evidence="14" id="KW-0406">Ion transport</keyword>
<name>A0ABD1KDX4_9TELE</name>
<dbReference type="InterPro" id="IPR003131">
    <property type="entry name" value="T1-type_BTB"/>
</dbReference>
<comment type="catalytic activity">
    <reaction evidence="18">
        <text>K(+)(in) = K(+)(out)</text>
        <dbReference type="Rhea" id="RHEA:29463"/>
        <dbReference type="ChEBI" id="CHEBI:29103"/>
    </reaction>
</comment>
<evidence type="ECO:0000256" key="11">
    <source>
        <dbReference type="ARBA" id="ARBA00022882"/>
    </source>
</evidence>
<dbReference type="InterPro" id="IPR000210">
    <property type="entry name" value="BTB/POZ_dom"/>
</dbReference>
<evidence type="ECO:0000256" key="1">
    <source>
        <dbReference type="ARBA" id="ARBA00004141"/>
    </source>
</evidence>
<dbReference type="PRINTS" id="PR01494">
    <property type="entry name" value="KV9CHANNEL"/>
</dbReference>
<accession>A0ABD1KDX4</accession>
<dbReference type="Pfam" id="PF00520">
    <property type="entry name" value="Ion_trans"/>
    <property type="match status" value="1"/>
</dbReference>
<feature type="coiled-coil region" evidence="19">
    <location>
        <begin position="142"/>
        <end position="169"/>
    </location>
</feature>
<evidence type="ECO:0000256" key="20">
    <source>
        <dbReference type="SAM" id="MobiDB-lite"/>
    </source>
</evidence>
<keyword evidence="8" id="KW-0597">Phosphoprotein</keyword>
<dbReference type="InterPro" id="IPR011333">
    <property type="entry name" value="SKP1/BTB/POZ_sf"/>
</dbReference>
<keyword evidence="19" id="KW-0175">Coiled coil</keyword>
<reference evidence="23 24" key="1">
    <citation type="submission" date="2024-09" db="EMBL/GenBank/DDBJ databases">
        <title>A chromosome-level genome assembly of Gray's grenadier anchovy, Coilia grayii.</title>
        <authorList>
            <person name="Fu Z."/>
        </authorList>
    </citation>
    <scope>NUCLEOTIDE SEQUENCE [LARGE SCALE GENOMIC DNA]</scope>
    <source>
        <strain evidence="23">G4</strain>
        <tissue evidence="23">Muscle</tissue>
    </source>
</reference>
<dbReference type="Gene3D" id="3.30.710.10">
    <property type="entry name" value="Potassium Channel Kv1.1, Chain A"/>
    <property type="match status" value="1"/>
</dbReference>
<evidence type="ECO:0000256" key="3">
    <source>
        <dbReference type="ARBA" id="ARBA00004279"/>
    </source>
</evidence>
<evidence type="ECO:0000256" key="10">
    <source>
        <dbReference type="ARBA" id="ARBA00022826"/>
    </source>
</evidence>
<dbReference type="GO" id="GO:0034702">
    <property type="term" value="C:monoatomic ion channel complex"/>
    <property type="evidence" value="ECO:0007669"/>
    <property type="project" value="UniProtKB-KW"/>
</dbReference>
<keyword evidence="6" id="KW-1003">Cell membrane</keyword>
<keyword evidence="9 21" id="KW-0812">Transmembrane</keyword>
<evidence type="ECO:0000256" key="2">
    <source>
        <dbReference type="ARBA" id="ARBA00004236"/>
    </source>
</evidence>
<dbReference type="GO" id="GO:0005267">
    <property type="term" value="F:potassium channel activity"/>
    <property type="evidence" value="ECO:0007669"/>
    <property type="project" value="UniProtKB-KW"/>
</dbReference>
<evidence type="ECO:0000256" key="8">
    <source>
        <dbReference type="ARBA" id="ARBA00022553"/>
    </source>
</evidence>
<evidence type="ECO:0000256" key="6">
    <source>
        <dbReference type="ARBA" id="ARBA00022475"/>
    </source>
</evidence>
<dbReference type="PRINTS" id="PR00169">
    <property type="entry name" value="KCHANNEL"/>
</dbReference>
<dbReference type="SMART" id="SM00225">
    <property type="entry name" value="BTB"/>
    <property type="match status" value="1"/>
</dbReference>
<evidence type="ECO:0000256" key="5">
    <source>
        <dbReference type="ARBA" id="ARBA00022448"/>
    </source>
</evidence>
<dbReference type="Proteomes" id="UP001591681">
    <property type="component" value="Unassembled WGS sequence"/>
</dbReference>
<dbReference type="CDD" id="cd18412">
    <property type="entry name" value="BTB_POZ_KCNB2"/>
    <property type="match status" value="1"/>
</dbReference>
<dbReference type="FunFam" id="3.30.710.10:FF:000010">
    <property type="entry name" value="Potassium voltage-gated channel subfamily B member"/>
    <property type="match status" value="1"/>
</dbReference>
<dbReference type="FunFam" id="1.20.120.350:FF:000018">
    <property type="entry name" value="Potassium voltage-gated channel subfamily B member"/>
    <property type="match status" value="1"/>
</dbReference>
<dbReference type="InterPro" id="IPR028325">
    <property type="entry name" value="VG_K_chnl"/>
</dbReference>
<evidence type="ECO:0000256" key="4">
    <source>
        <dbReference type="ARBA" id="ARBA00004484"/>
    </source>
</evidence>
<feature type="transmembrane region" description="Helical" evidence="21">
    <location>
        <begin position="493"/>
        <end position="517"/>
    </location>
</feature>
<dbReference type="PRINTS" id="PR01491">
    <property type="entry name" value="KVCHANNEL"/>
</dbReference>
<dbReference type="Pfam" id="PF03521">
    <property type="entry name" value="Kv2channel"/>
    <property type="match status" value="1"/>
</dbReference>
<dbReference type="InterPro" id="IPR003973">
    <property type="entry name" value="K_chnl_volt-dep_Kv2"/>
</dbReference>
<sequence>MGERSGFGVPKGPGKPGGSLPPEPIDIIRIKARSRRVRINVGGLTHEVLWRTLDRLPRTRLGRLRDCNTHETLMEICDDYCLNENEYFFDRHPGAFSSILNFYRTGKLHMMEEMCALSFGQELDYWGIDEIYLESCCQARYHQKKEQMNEELRREAESLRQKEGEEVDTGCCPDKRQKLWDLLEKPSSSVAAKWEKATLGGSAAEADRPGLRCTPTHWTPPSLTTARQNAAGTIPASWRGCRKGYSEPRSYPPLFASHEVAQAPAKCDKRPLSNQATSKERANCGKQIAEFLALLSILFIILSTIALSLNTLPELQVIDEFGQSNDNPYLAQVEAVCIAWFTMEYLLRFLSSPNKWKFFKGPLNVIDLLAILPYFVTIFLTESNKSVLQFQNVRRVVQIFRIMRILRILKLARHSTGLQSLGFTLRRSYNELGLLILFLAMGIMIFSSLVFFAEKDEDATKFTSIPASFWWATITMTTVGYGDIYPQTLLGKIVGGLCCIAGVLVIALPIPIIVNNFSEFYKEQKRQEKAIKRREALERAKRNGSIVSMNLKDTFVRSMDLMDVIVDKPEEKPADNHLSPSRWGYQKRVNSDMSEAKYQEVAQLGSPHRSPQRLNARKLEQMYNQMTATGASPQHREMVALPVKEEAMEMKVVQPAVRERPVTEIKSISSIDSFTSCTTDFSEAERSALQAQLRHPRAPPPLDLSKISAMEKRAAEKAKQPTIIKEGLYEFVPCNPEAAAAAQREEAEGMRSSMRGPSLGPVRTKGLKVNFTESPEEGSSNLHLVVTEESVPLSPPLLSGSGGTQEDSPPLSYRQVHSPDPMLRGSSPRHSPRSPGRSFGGVGAESSPGLGPSTEGYRGKNHLDRAAGSPSPASPKPTSPNCAPGVGAGASTMEGLADSSQSGQKAENHLLAGEGPLTPPCETSM</sequence>
<feature type="domain" description="BTB" evidence="22">
    <location>
        <begin position="35"/>
        <end position="144"/>
    </location>
</feature>
<evidence type="ECO:0000259" key="22">
    <source>
        <dbReference type="SMART" id="SM00225"/>
    </source>
</evidence>
<evidence type="ECO:0000256" key="7">
    <source>
        <dbReference type="ARBA" id="ARBA00022538"/>
    </source>
</evidence>
<dbReference type="InterPro" id="IPR003968">
    <property type="entry name" value="K_chnl_volt-dep_Kv"/>
</dbReference>
<feature type="region of interest" description="Disordered" evidence="20">
    <location>
        <begin position="1"/>
        <end position="23"/>
    </location>
</feature>
<dbReference type="GO" id="GO:0030425">
    <property type="term" value="C:dendrite"/>
    <property type="evidence" value="ECO:0007669"/>
    <property type="project" value="UniProtKB-SubCell"/>
</dbReference>
<evidence type="ECO:0000256" key="13">
    <source>
        <dbReference type="ARBA" id="ARBA00022989"/>
    </source>
</evidence>
<keyword evidence="12" id="KW-0630">Potassium</keyword>
<keyword evidence="10" id="KW-0631">Potassium channel</keyword>
<dbReference type="InterPro" id="IPR003971">
    <property type="entry name" value="K_chnl_volt-dep_Kv5/Kv9"/>
</dbReference>
<keyword evidence="24" id="KW-1185">Reference proteome</keyword>